<dbReference type="EMBL" id="JALJOQ010000202">
    <property type="protein sequence ID" value="KAK9789769.1"/>
    <property type="molecule type" value="Genomic_DNA"/>
</dbReference>
<dbReference type="InterPro" id="IPR004827">
    <property type="entry name" value="bZIP"/>
</dbReference>
<dbReference type="SUPFAM" id="SSF57959">
    <property type="entry name" value="Leucine zipper domain"/>
    <property type="match status" value="1"/>
</dbReference>
<evidence type="ECO:0000313" key="4">
    <source>
        <dbReference type="Proteomes" id="UP001465755"/>
    </source>
</evidence>
<accession>A0AAW1NS69</accession>
<dbReference type="Pfam" id="PF00170">
    <property type="entry name" value="bZIP_1"/>
    <property type="match status" value="1"/>
</dbReference>
<organism evidence="3 4">
    <name type="scientific">Symbiochloris irregularis</name>
    <dbReference type="NCBI Taxonomy" id="706552"/>
    <lineage>
        <taxon>Eukaryota</taxon>
        <taxon>Viridiplantae</taxon>
        <taxon>Chlorophyta</taxon>
        <taxon>core chlorophytes</taxon>
        <taxon>Trebouxiophyceae</taxon>
        <taxon>Trebouxiales</taxon>
        <taxon>Trebouxiaceae</taxon>
        <taxon>Symbiochloris</taxon>
    </lineage>
</organism>
<keyword evidence="4" id="KW-1185">Reference proteome</keyword>
<comment type="caution">
    <text evidence="3">The sequence shown here is derived from an EMBL/GenBank/DDBJ whole genome shotgun (WGS) entry which is preliminary data.</text>
</comment>
<dbReference type="AlphaFoldDB" id="A0AAW1NS69"/>
<feature type="compositionally biased region" description="Basic and acidic residues" evidence="1">
    <location>
        <begin position="51"/>
        <end position="63"/>
    </location>
</feature>
<dbReference type="InterPro" id="IPR046347">
    <property type="entry name" value="bZIP_sf"/>
</dbReference>
<gene>
    <name evidence="3" type="ORF">WJX73_007668</name>
</gene>
<sequence>MEEADWRDFRSPLEPADFISQVPGRDSVWESTDDEVREERSRGGRPILYRGDPDAKHLTDQQKRQIKRRIHNRASARRMRERRQAEAECLRSEVEDANAFLEALHCGGFDAATV</sequence>
<protein>
    <recommendedName>
        <fullName evidence="2">BZIP domain-containing protein</fullName>
    </recommendedName>
</protein>
<evidence type="ECO:0000259" key="2">
    <source>
        <dbReference type="Pfam" id="PF00170"/>
    </source>
</evidence>
<name>A0AAW1NS69_9CHLO</name>
<dbReference type="GO" id="GO:0003700">
    <property type="term" value="F:DNA-binding transcription factor activity"/>
    <property type="evidence" value="ECO:0007669"/>
    <property type="project" value="InterPro"/>
</dbReference>
<feature type="compositionally biased region" description="Basic residues" evidence="1">
    <location>
        <begin position="64"/>
        <end position="79"/>
    </location>
</feature>
<evidence type="ECO:0000313" key="3">
    <source>
        <dbReference type="EMBL" id="KAK9789769.1"/>
    </source>
</evidence>
<dbReference type="Proteomes" id="UP001465755">
    <property type="component" value="Unassembled WGS sequence"/>
</dbReference>
<dbReference type="Gene3D" id="1.20.5.170">
    <property type="match status" value="1"/>
</dbReference>
<reference evidence="3 4" key="1">
    <citation type="journal article" date="2024" name="Nat. Commun.">
        <title>Phylogenomics reveals the evolutionary origins of lichenization in chlorophyte algae.</title>
        <authorList>
            <person name="Puginier C."/>
            <person name="Libourel C."/>
            <person name="Otte J."/>
            <person name="Skaloud P."/>
            <person name="Haon M."/>
            <person name="Grisel S."/>
            <person name="Petersen M."/>
            <person name="Berrin J.G."/>
            <person name="Delaux P.M."/>
            <person name="Dal Grande F."/>
            <person name="Keller J."/>
        </authorList>
    </citation>
    <scope>NUCLEOTIDE SEQUENCE [LARGE SCALE GENOMIC DNA]</scope>
    <source>
        <strain evidence="3 4">SAG 2036</strain>
    </source>
</reference>
<proteinExistence type="predicted"/>
<feature type="region of interest" description="Disordered" evidence="1">
    <location>
        <begin position="22"/>
        <end position="79"/>
    </location>
</feature>
<feature type="domain" description="BZIP" evidence="2">
    <location>
        <begin position="63"/>
        <end position="95"/>
    </location>
</feature>
<evidence type="ECO:0000256" key="1">
    <source>
        <dbReference type="SAM" id="MobiDB-lite"/>
    </source>
</evidence>